<evidence type="ECO:0000313" key="2">
    <source>
        <dbReference type="EMBL" id="MFD2730442.1"/>
    </source>
</evidence>
<dbReference type="EMBL" id="JBHULV010000008">
    <property type="protein sequence ID" value="MFD2730442.1"/>
    <property type="molecule type" value="Genomic_DNA"/>
</dbReference>
<evidence type="ECO:0000313" key="3">
    <source>
        <dbReference type="Proteomes" id="UP001597546"/>
    </source>
</evidence>
<organism evidence="2 3">
    <name type="scientific">Pedobacter alpinus</name>
    <dbReference type="NCBI Taxonomy" id="1590643"/>
    <lineage>
        <taxon>Bacteria</taxon>
        <taxon>Pseudomonadati</taxon>
        <taxon>Bacteroidota</taxon>
        <taxon>Sphingobacteriia</taxon>
        <taxon>Sphingobacteriales</taxon>
        <taxon>Sphingobacteriaceae</taxon>
        <taxon>Pedobacter</taxon>
    </lineage>
</organism>
<dbReference type="RefSeq" id="WP_379100675.1">
    <property type="nucleotide sequence ID" value="NZ_JBHULV010000008.1"/>
</dbReference>
<keyword evidence="1" id="KW-0812">Transmembrane</keyword>
<dbReference type="Proteomes" id="UP001597546">
    <property type="component" value="Unassembled WGS sequence"/>
</dbReference>
<keyword evidence="3" id="KW-1185">Reference proteome</keyword>
<dbReference type="InterPro" id="IPR021215">
    <property type="entry name" value="DUF2752"/>
</dbReference>
<name>A0ABW5TN81_9SPHI</name>
<feature type="transmembrane region" description="Helical" evidence="1">
    <location>
        <begin position="65"/>
        <end position="83"/>
    </location>
</feature>
<sequence>MTIARKIPLELLCFTTALVLLYFMDTSKAHVSLCPLAYFNFKFCPGCGLGHSLHYFMHFEWLKAWKAHPIGFFAFFVIIHRIYTLTIKTMKI</sequence>
<keyword evidence="1" id="KW-1133">Transmembrane helix</keyword>
<reference evidence="3" key="1">
    <citation type="journal article" date="2019" name="Int. J. Syst. Evol. Microbiol.">
        <title>The Global Catalogue of Microorganisms (GCM) 10K type strain sequencing project: providing services to taxonomists for standard genome sequencing and annotation.</title>
        <authorList>
            <consortium name="The Broad Institute Genomics Platform"/>
            <consortium name="The Broad Institute Genome Sequencing Center for Infectious Disease"/>
            <person name="Wu L."/>
            <person name="Ma J."/>
        </authorList>
    </citation>
    <scope>NUCLEOTIDE SEQUENCE [LARGE SCALE GENOMIC DNA]</scope>
    <source>
        <strain evidence="3">KCTC 42456</strain>
    </source>
</reference>
<comment type="caution">
    <text evidence="2">The sequence shown here is derived from an EMBL/GenBank/DDBJ whole genome shotgun (WGS) entry which is preliminary data.</text>
</comment>
<evidence type="ECO:0000256" key="1">
    <source>
        <dbReference type="SAM" id="Phobius"/>
    </source>
</evidence>
<proteinExistence type="predicted"/>
<gene>
    <name evidence="2" type="ORF">ACFSSE_01890</name>
</gene>
<accession>A0ABW5TN81</accession>
<protein>
    <submittedName>
        <fullName evidence="2">DUF2752 domain-containing protein</fullName>
    </submittedName>
</protein>
<keyword evidence="1" id="KW-0472">Membrane</keyword>
<dbReference type="Pfam" id="PF10825">
    <property type="entry name" value="DUF2752"/>
    <property type="match status" value="1"/>
</dbReference>